<dbReference type="EMBL" id="JACCJZ010000017">
    <property type="protein sequence ID" value="NYZ63225.1"/>
    <property type="molecule type" value="Genomic_DNA"/>
</dbReference>
<dbReference type="PANTHER" id="PTHR43471">
    <property type="entry name" value="ABC TRANSPORTER PERMEASE"/>
    <property type="match status" value="1"/>
</dbReference>
<feature type="transmembrane region" description="Helical" evidence="1">
    <location>
        <begin position="20"/>
        <end position="37"/>
    </location>
</feature>
<comment type="caution">
    <text evidence="2">The sequence shown here is derived from an EMBL/GenBank/DDBJ whole genome shotgun (WGS) entry which is preliminary data.</text>
</comment>
<gene>
    <name evidence="2" type="ORF">H0E82_10680</name>
</gene>
<proteinExistence type="predicted"/>
<protein>
    <submittedName>
        <fullName evidence="2">DUF3526 domain-containing protein</fullName>
    </submittedName>
</protein>
<dbReference type="Proteomes" id="UP000589896">
    <property type="component" value="Unassembled WGS sequence"/>
</dbReference>
<evidence type="ECO:0000313" key="2">
    <source>
        <dbReference type="EMBL" id="NYZ63225.1"/>
    </source>
</evidence>
<dbReference type="GO" id="GO:0140359">
    <property type="term" value="F:ABC-type transporter activity"/>
    <property type="evidence" value="ECO:0007669"/>
    <property type="project" value="InterPro"/>
</dbReference>
<reference evidence="2 3" key="1">
    <citation type="submission" date="2020-07" db="EMBL/GenBank/DDBJ databases">
        <title>isolation of Luteimonas sp. SJ-16.</title>
        <authorList>
            <person name="Huang X.-X."/>
            <person name="Xu L."/>
            <person name="Sun J.-Q."/>
        </authorList>
    </citation>
    <scope>NUCLEOTIDE SEQUENCE [LARGE SCALE GENOMIC DNA]</scope>
    <source>
        <strain evidence="2 3">SJ-16</strain>
    </source>
</reference>
<dbReference type="InterPro" id="IPR021913">
    <property type="entry name" value="DUF3526"/>
</dbReference>
<dbReference type="GO" id="GO:0005886">
    <property type="term" value="C:plasma membrane"/>
    <property type="evidence" value="ECO:0007669"/>
    <property type="project" value="UniProtKB-SubCell"/>
</dbReference>
<dbReference type="RefSeq" id="WP_180545433.1">
    <property type="nucleotide sequence ID" value="NZ_JACCJZ010000017.1"/>
</dbReference>
<feature type="transmembrane region" description="Helical" evidence="1">
    <location>
        <begin position="223"/>
        <end position="244"/>
    </location>
</feature>
<evidence type="ECO:0000256" key="1">
    <source>
        <dbReference type="SAM" id="Phobius"/>
    </source>
</evidence>
<feature type="transmembrane region" description="Helical" evidence="1">
    <location>
        <begin position="189"/>
        <end position="211"/>
    </location>
</feature>
<sequence length="458" mass="49654">MSGILPILGQELRLAARDRALPWLLLAFALTAFYGAWTGAQWRAERAATVAGVVAEIDEIMETRREQFAKAAPGEQPFAAQPQGVPFRPVLEPGPLGALSIGQAEAYPYAGRMLPLSDDTIFDAFRVHVDNPAMKAAGRFDLAFVIVALMPLLLLAATYDVWVRERERGPGAMALSQPLLPRTLLLAKLLARGLLVLAPMALLACAALAWVSGPHPTGLAMTLLTIVGYGLFWLALALMVNVLVRRTAAAAVACGVLWLLVVALGPALALAVVDIVRPAPSAIAQGNALRAVYLEHRAEVRGRPPLVEPVPPPRLPQRLRVFVDDALRLEARKAPIRAPYEAALADRRAHIDAIRFVLPSVAAQDALDRIAGSDADRAVDFRAQVLAFRGETRAWLAGRLDADAPITLDDYARVPQFAFREPDQRTPLLWDWAVLLAGTLLIAGATLWRLGRRHPLET</sequence>
<evidence type="ECO:0000313" key="3">
    <source>
        <dbReference type="Proteomes" id="UP000589896"/>
    </source>
</evidence>
<feature type="transmembrane region" description="Helical" evidence="1">
    <location>
        <begin position="428"/>
        <end position="448"/>
    </location>
</feature>
<feature type="transmembrane region" description="Helical" evidence="1">
    <location>
        <begin position="142"/>
        <end position="162"/>
    </location>
</feature>
<accession>A0A7Z0QT24</accession>
<feature type="transmembrane region" description="Helical" evidence="1">
    <location>
        <begin position="250"/>
        <end position="273"/>
    </location>
</feature>
<dbReference type="Pfam" id="PF12040">
    <property type="entry name" value="DUF3526"/>
    <property type="match status" value="1"/>
</dbReference>
<name>A0A7Z0QT24_9GAMM</name>
<keyword evidence="1" id="KW-1133">Transmembrane helix</keyword>
<keyword evidence="3" id="KW-1185">Reference proteome</keyword>
<keyword evidence="1" id="KW-0812">Transmembrane</keyword>
<dbReference type="AlphaFoldDB" id="A0A7Z0QT24"/>
<dbReference type="Pfam" id="PF12679">
    <property type="entry name" value="ABC2_membrane_2"/>
    <property type="match status" value="1"/>
</dbReference>
<dbReference type="PANTHER" id="PTHR43471:SF14">
    <property type="entry name" value="ABC-2 TYPE TRANSPORT SYSTEM PERMEASE PROTEIN"/>
    <property type="match status" value="1"/>
</dbReference>
<organism evidence="2 3">
    <name type="scientific">Luteimonas deserti</name>
    <dbReference type="NCBI Taxonomy" id="2752306"/>
    <lineage>
        <taxon>Bacteria</taxon>
        <taxon>Pseudomonadati</taxon>
        <taxon>Pseudomonadota</taxon>
        <taxon>Gammaproteobacteria</taxon>
        <taxon>Lysobacterales</taxon>
        <taxon>Lysobacteraceae</taxon>
        <taxon>Luteimonas</taxon>
    </lineage>
</organism>
<keyword evidence="1" id="KW-0472">Membrane</keyword>